<evidence type="ECO:0000313" key="1">
    <source>
        <dbReference type="Proteomes" id="UP000515158"/>
    </source>
</evidence>
<proteinExistence type="predicted"/>
<dbReference type="KEGG" id="tpal:117652628"/>
<protein>
    <submittedName>
        <fullName evidence="2">Uncharacterized protein LOC117652628</fullName>
    </submittedName>
</protein>
<dbReference type="RefSeq" id="XP_034253576.1">
    <property type="nucleotide sequence ID" value="XM_034397685.1"/>
</dbReference>
<name>A0A6P9ACE8_THRPL</name>
<evidence type="ECO:0000313" key="2">
    <source>
        <dbReference type="RefSeq" id="XP_034253576.1"/>
    </source>
</evidence>
<keyword evidence="1" id="KW-1185">Reference proteome</keyword>
<accession>A0A6P9ACE8</accession>
<gene>
    <name evidence="2" type="primary">LOC117652628</name>
</gene>
<sequence length="156" mass="17045">MEGFLHDRMGSAFEKTNKLLLRIPNRCDKPFQSLVMDVFDLFVYKTFCTPHSGMGDFGSWNVIGNVSSSLVVFGVESDEAAATYFAGLDGYGDDSSQQFTSNSIFQPNDTEVETEPAELVRGRPGGHKVVETAASQLSVCNVVDELSMQEDGRNGT</sequence>
<dbReference type="InParanoid" id="A0A6P9ACE8"/>
<dbReference type="Proteomes" id="UP000515158">
    <property type="component" value="Unplaced"/>
</dbReference>
<reference evidence="2" key="1">
    <citation type="submission" date="2025-08" db="UniProtKB">
        <authorList>
            <consortium name="RefSeq"/>
        </authorList>
    </citation>
    <scope>IDENTIFICATION</scope>
    <source>
        <tissue evidence="2">Total insect</tissue>
    </source>
</reference>
<dbReference type="AlphaFoldDB" id="A0A6P9ACE8"/>
<dbReference type="GeneID" id="117652628"/>
<organism evidence="2">
    <name type="scientific">Thrips palmi</name>
    <name type="common">Melon thrips</name>
    <dbReference type="NCBI Taxonomy" id="161013"/>
    <lineage>
        <taxon>Eukaryota</taxon>
        <taxon>Metazoa</taxon>
        <taxon>Ecdysozoa</taxon>
        <taxon>Arthropoda</taxon>
        <taxon>Hexapoda</taxon>
        <taxon>Insecta</taxon>
        <taxon>Pterygota</taxon>
        <taxon>Neoptera</taxon>
        <taxon>Paraneoptera</taxon>
        <taxon>Thysanoptera</taxon>
        <taxon>Terebrantia</taxon>
        <taxon>Thripoidea</taxon>
        <taxon>Thripidae</taxon>
        <taxon>Thrips</taxon>
    </lineage>
</organism>